<protein>
    <recommendedName>
        <fullName evidence="5">Peptidoglycan binding-like domain-containing protein</fullName>
    </recommendedName>
</protein>
<keyword evidence="4" id="KW-1185">Reference proteome</keyword>
<dbReference type="RefSeq" id="WP_153759842.1">
    <property type="nucleotide sequence ID" value="NZ_CP045851.1"/>
</dbReference>
<name>A0A5Q2RMV2_9ACTN</name>
<evidence type="ECO:0000313" key="4">
    <source>
        <dbReference type="Proteomes" id="UP000334019"/>
    </source>
</evidence>
<evidence type="ECO:0008006" key="5">
    <source>
        <dbReference type="Google" id="ProtNLM"/>
    </source>
</evidence>
<reference evidence="3 4" key="1">
    <citation type="submission" date="2019-11" db="EMBL/GenBank/DDBJ databases">
        <authorList>
            <person name="He Y."/>
        </authorList>
    </citation>
    <scope>NUCLEOTIDE SEQUENCE [LARGE SCALE GENOMIC DNA]</scope>
    <source>
        <strain evidence="3 4">SCSIO 58843</strain>
    </source>
</reference>
<feature type="region of interest" description="Disordered" evidence="1">
    <location>
        <begin position="30"/>
        <end position="58"/>
    </location>
</feature>
<dbReference type="Proteomes" id="UP000334019">
    <property type="component" value="Chromosome"/>
</dbReference>
<proteinExistence type="predicted"/>
<keyword evidence="2" id="KW-0732">Signal</keyword>
<gene>
    <name evidence="3" type="ORF">GH723_11855</name>
</gene>
<dbReference type="AlphaFoldDB" id="A0A5Q2RMV2"/>
<accession>A0A5Q2RMV2</accession>
<sequence>MTQMTGAGKLGRVVAVLCAATLVGAGCGDDDSGGVGASPAPETTVEASTTSAPSDDDATAVDFGQLTYDAECSLLDEIVLVDGEMRPEAFNSDVETLVVTLADVVPLPGREDDHLVHLTCDAGGPAGALTTHIYVVMTDDGDGTPVQRLALVGEADARAVVNDDGVVVVSDTVHGASDPSCCPSVERSRQIVWDGDEPVVVEGGRPDAPPASTPPTDGACVAHELAVGWADAGEVESFEQALVAAGFDPGPLDGQLDQATIDATVRLIEFNAGNPELRAGPDAPYDNLHAEASRHGTVREPVLRVLGVACDAVEPLPAN</sequence>
<evidence type="ECO:0000256" key="2">
    <source>
        <dbReference type="SAM" id="SignalP"/>
    </source>
</evidence>
<dbReference type="KEGG" id="atq:GH723_11855"/>
<dbReference type="EMBL" id="CP045851">
    <property type="protein sequence ID" value="QGG95736.1"/>
    <property type="molecule type" value="Genomic_DNA"/>
</dbReference>
<evidence type="ECO:0000313" key="3">
    <source>
        <dbReference type="EMBL" id="QGG95736.1"/>
    </source>
</evidence>
<feature type="signal peptide" evidence="2">
    <location>
        <begin position="1"/>
        <end position="25"/>
    </location>
</feature>
<feature type="chain" id="PRO_5024443934" description="Peptidoglycan binding-like domain-containing protein" evidence="2">
    <location>
        <begin position="26"/>
        <end position="319"/>
    </location>
</feature>
<organism evidence="3 4">
    <name type="scientific">Actinomarinicola tropica</name>
    <dbReference type="NCBI Taxonomy" id="2789776"/>
    <lineage>
        <taxon>Bacteria</taxon>
        <taxon>Bacillati</taxon>
        <taxon>Actinomycetota</taxon>
        <taxon>Acidimicrobiia</taxon>
        <taxon>Acidimicrobiales</taxon>
        <taxon>Iamiaceae</taxon>
        <taxon>Actinomarinicola</taxon>
    </lineage>
</organism>
<evidence type="ECO:0000256" key="1">
    <source>
        <dbReference type="SAM" id="MobiDB-lite"/>
    </source>
</evidence>